<sequence>MTFLAFENSAARGEPILLFDFSIGIAHWRYTQADRPIQYGAVAFEPISISRTAPKQSQDIRQQIMTVTVPRSVDLANMFAQYPPAGDMLLTVTMLHYEDPDQQGIVDWIGRVISPTWKGSTVEFQCEPVYTSVQTTGLRRRWGLNCPHVLYGTACKVNSALYRVTAAIQAVSGFNISSAGFVAPAGLSFAGGFIEWDSGMGYTERRTVDGVSGTTLTIAYGSAQLVPGLSVNVYPGCNRTLGDCQKFGNNLNFGGQPNIPTKNPMDGSLANPVY</sequence>
<feature type="domain" description="Bacteriophage phiJL001 Gp84 C-terminal" evidence="1">
    <location>
        <begin position="189"/>
        <end position="262"/>
    </location>
</feature>
<dbReference type="Pfam" id="PF09356">
    <property type="entry name" value="Phage_BR0599"/>
    <property type="match status" value="1"/>
</dbReference>
<accession>A0A848P0N0</accession>
<organism evidence="2 3">
    <name type="scientific">Ralstonia insidiosa</name>
    <dbReference type="NCBI Taxonomy" id="190721"/>
    <lineage>
        <taxon>Bacteria</taxon>
        <taxon>Pseudomonadati</taxon>
        <taxon>Pseudomonadota</taxon>
        <taxon>Betaproteobacteria</taxon>
        <taxon>Burkholderiales</taxon>
        <taxon>Burkholderiaceae</taxon>
        <taxon>Ralstonia</taxon>
    </lineage>
</organism>
<dbReference type="EMBL" id="JABBZM010000003">
    <property type="protein sequence ID" value="NMV37248.1"/>
    <property type="molecule type" value="Genomic_DNA"/>
</dbReference>
<reference evidence="2 3" key="1">
    <citation type="submission" date="2020-04" db="EMBL/GenBank/DDBJ databases">
        <title>Ralstonia insidiosa genome sequencing and assembly.</title>
        <authorList>
            <person name="Martins R.C.R."/>
            <person name="Perdigao-Neto L.V."/>
            <person name="Levin A.S.S."/>
            <person name="Costa S.F."/>
        </authorList>
    </citation>
    <scope>NUCLEOTIDE SEQUENCE [LARGE SCALE GENOMIC DNA]</scope>
    <source>
        <strain evidence="2 3">5047</strain>
    </source>
</reference>
<dbReference type="InterPro" id="IPR018964">
    <property type="entry name" value="Phage_phiJL001_Gp84_C"/>
</dbReference>
<evidence type="ECO:0000313" key="2">
    <source>
        <dbReference type="EMBL" id="NMV37248.1"/>
    </source>
</evidence>
<protein>
    <submittedName>
        <fullName evidence="2">DUF2163 domain-containing protein</fullName>
    </submittedName>
</protein>
<dbReference type="Proteomes" id="UP000575469">
    <property type="component" value="Unassembled WGS sequence"/>
</dbReference>
<comment type="caution">
    <text evidence="2">The sequence shown here is derived from an EMBL/GenBank/DDBJ whole genome shotgun (WGS) entry which is preliminary data.</text>
</comment>
<dbReference type="Pfam" id="PF09931">
    <property type="entry name" value="Phage_phiJL001_Gp84_N"/>
    <property type="match status" value="1"/>
</dbReference>
<proteinExistence type="predicted"/>
<evidence type="ECO:0000259" key="1">
    <source>
        <dbReference type="Pfam" id="PF09356"/>
    </source>
</evidence>
<gene>
    <name evidence="2" type="ORF">HGR00_04945</name>
</gene>
<dbReference type="AlphaFoldDB" id="A0A848P0N0"/>
<dbReference type="RefSeq" id="WP_169339434.1">
    <property type="nucleotide sequence ID" value="NZ_JABBZM010000003.1"/>
</dbReference>
<name>A0A848P0N0_9RALS</name>
<evidence type="ECO:0000313" key="3">
    <source>
        <dbReference type="Proteomes" id="UP000575469"/>
    </source>
</evidence>